<accession>A0AAV3QSC8</accession>
<evidence type="ECO:0000313" key="3">
    <source>
        <dbReference type="Proteomes" id="UP001454036"/>
    </source>
</evidence>
<organism evidence="2 3">
    <name type="scientific">Lithospermum erythrorhizon</name>
    <name type="common">Purple gromwell</name>
    <name type="synonym">Lithospermum officinale var. erythrorhizon</name>
    <dbReference type="NCBI Taxonomy" id="34254"/>
    <lineage>
        <taxon>Eukaryota</taxon>
        <taxon>Viridiplantae</taxon>
        <taxon>Streptophyta</taxon>
        <taxon>Embryophyta</taxon>
        <taxon>Tracheophyta</taxon>
        <taxon>Spermatophyta</taxon>
        <taxon>Magnoliopsida</taxon>
        <taxon>eudicotyledons</taxon>
        <taxon>Gunneridae</taxon>
        <taxon>Pentapetalae</taxon>
        <taxon>asterids</taxon>
        <taxon>lamiids</taxon>
        <taxon>Boraginales</taxon>
        <taxon>Boraginaceae</taxon>
        <taxon>Boraginoideae</taxon>
        <taxon>Lithospermeae</taxon>
        <taxon>Lithospermum</taxon>
    </lineage>
</organism>
<comment type="caution">
    <text evidence="2">The sequence shown here is derived from an EMBL/GenBank/DDBJ whole genome shotgun (WGS) entry which is preliminary data.</text>
</comment>
<proteinExistence type="predicted"/>
<dbReference type="Proteomes" id="UP001454036">
    <property type="component" value="Unassembled WGS sequence"/>
</dbReference>
<gene>
    <name evidence="2" type="ORF">LIER_21981</name>
</gene>
<feature type="transmembrane region" description="Helical" evidence="1">
    <location>
        <begin position="417"/>
        <end position="444"/>
    </location>
</feature>
<dbReference type="Pfam" id="PF03140">
    <property type="entry name" value="DUF247"/>
    <property type="match status" value="1"/>
</dbReference>
<dbReference type="AlphaFoldDB" id="A0AAV3QSC8"/>
<dbReference type="PANTHER" id="PTHR31170">
    <property type="entry name" value="BNAC04G53230D PROTEIN"/>
    <property type="match status" value="1"/>
</dbReference>
<evidence type="ECO:0000256" key="1">
    <source>
        <dbReference type="SAM" id="Phobius"/>
    </source>
</evidence>
<keyword evidence="1" id="KW-0812">Transmembrane</keyword>
<evidence type="ECO:0000313" key="2">
    <source>
        <dbReference type="EMBL" id="GAA0166934.1"/>
    </source>
</evidence>
<protein>
    <submittedName>
        <fullName evidence="2">Uncharacterized protein</fullName>
    </submittedName>
</protein>
<keyword evidence="3" id="KW-1185">Reference proteome</keyword>
<name>A0AAV3QSC8_LITER</name>
<dbReference type="PANTHER" id="PTHR31170:SF21">
    <property type="match status" value="1"/>
</dbReference>
<sequence>MVTNSSDHNSQSPNQDWEINTYRLELMQQKIASKPRILSKTAGCSSCCIFRIPQSLVEVNGRAYEPHVISIGPYHHGQPKLQMMEEQKWRFLGDLLKRTEMHGLVLQDLLKGVQELESQARECYSENIMMVTDEIVEMLVLDGCFVIEVLRKFGGVIAFEADDPIYSMAWVLSFLLRDLIRLENQIPFFILQRLFDLTTFGHDKTGPNLTTLALKFFNDGLQRPDHIIEKFSNLEGKHLLDLLRSSYILPGYEEPEQDIENTPSHVIHTITKLRRAGIKLKPGKEESFLAIRFRHGVIEMPPITIDDFMSAFLYNSVAYEQCHRGYSKHMTTYTTLLDSLINTSKDVEYLCECNIIENYFGTEAEVANFINNLGKEVTFDLASCYLGKLFREVNEYYGSTWNINWASFKFTYFNTPWSFISAVAALVLLVLTILQTVYTIIGYVHPNA</sequence>
<keyword evidence="1" id="KW-0472">Membrane</keyword>
<dbReference type="InterPro" id="IPR004158">
    <property type="entry name" value="DUF247_pln"/>
</dbReference>
<reference evidence="2 3" key="1">
    <citation type="submission" date="2024-01" db="EMBL/GenBank/DDBJ databases">
        <title>The complete chloroplast genome sequence of Lithospermum erythrorhizon: insights into the phylogenetic relationship among Boraginaceae species and the maternal lineages of purple gromwells.</title>
        <authorList>
            <person name="Okada T."/>
            <person name="Watanabe K."/>
        </authorList>
    </citation>
    <scope>NUCLEOTIDE SEQUENCE [LARGE SCALE GENOMIC DNA]</scope>
</reference>
<keyword evidence="1" id="KW-1133">Transmembrane helix</keyword>
<dbReference type="EMBL" id="BAABME010005906">
    <property type="protein sequence ID" value="GAA0166934.1"/>
    <property type="molecule type" value="Genomic_DNA"/>
</dbReference>